<dbReference type="Pfam" id="PF01261">
    <property type="entry name" value="AP_endonuc_2"/>
    <property type="match status" value="1"/>
</dbReference>
<dbReference type="PANTHER" id="PTHR12110:SF48">
    <property type="entry name" value="BLL3656 PROTEIN"/>
    <property type="match status" value="1"/>
</dbReference>
<reference evidence="2" key="2">
    <citation type="submission" date="2020-09" db="EMBL/GenBank/DDBJ databases">
        <authorList>
            <person name="Sun Q."/>
            <person name="Zhou Y."/>
        </authorList>
    </citation>
    <scope>NUCLEOTIDE SEQUENCE</scope>
    <source>
        <strain evidence="2">CGMCC 1.15367</strain>
    </source>
</reference>
<reference evidence="2" key="1">
    <citation type="journal article" date="2014" name="Int. J. Syst. Evol. Microbiol.">
        <title>Complete genome sequence of Corynebacterium casei LMG S-19264T (=DSM 44701T), isolated from a smear-ripened cheese.</title>
        <authorList>
            <consortium name="US DOE Joint Genome Institute (JGI-PGF)"/>
            <person name="Walter F."/>
            <person name="Albersmeier A."/>
            <person name="Kalinowski J."/>
            <person name="Ruckert C."/>
        </authorList>
    </citation>
    <scope>NUCLEOTIDE SEQUENCE</scope>
    <source>
        <strain evidence="2">CGMCC 1.15367</strain>
    </source>
</reference>
<dbReference type="InterPro" id="IPR013022">
    <property type="entry name" value="Xyl_isomerase-like_TIM-brl"/>
</dbReference>
<dbReference type="Proteomes" id="UP000644699">
    <property type="component" value="Unassembled WGS sequence"/>
</dbReference>
<proteinExistence type="predicted"/>
<dbReference type="EMBL" id="BMIQ01000007">
    <property type="protein sequence ID" value="GGE16051.1"/>
    <property type="molecule type" value="Genomic_DNA"/>
</dbReference>
<dbReference type="PIRSF" id="PIRSF036778">
    <property type="entry name" value="UCP036778"/>
    <property type="match status" value="1"/>
</dbReference>
<evidence type="ECO:0000313" key="3">
    <source>
        <dbReference type="Proteomes" id="UP000644699"/>
    </source>
</evidence>
<keyword evidence="3" id="KW-1185">Reference proteome</keyword>
<protein>
    <recommendedName>
        <fullName evidence="1">Xylose isomerase-like TIM barrel domain-containing protein</fullName>
    </recommendedName>
</protein>
<feature type="domain" description="Xylose isomerase-like TIM barrel" evidence="1">
    <location>
        <begin position="20"/>
        <end position="256"/>
    </location>
</feature>
<accession>A0A916ZVL2</accession>
<dbReference type="InterPro" id="IPR036237">
    <property type="entry name" value="Xyl_isomerase-like_sf"/>
</dbReference>
<evidence type="ECO:0000313" key="2">
    <source>
        <dbReference type="EMBL" id="GGE16051.1"/>
    </source>
</evidence>
<comment type="caution">
    <text evidence="2">The sequence shown here is derived from an EMBL/GenBank/DDBJ whole genome shotgun (WGS) entry which is preliminary data.</text>
</comment>
<gene>
    <name evidence="2" type="ORF">GCM10011390_38920</name>
</gene>
<dbReference type="SUPFAM" id="SSF51658">
    <property type="entry name" value="Xylose isomerase-like"/>
    <property type="match status" value="1"/>
</dbReference>
<dbReference type="AlphaFoldDB" id="A0A916ZVL2"/>
<name>A0A916ZVL2_9HYPH</name>
<dbReference type="Gene3D" id="3.20.20.150">
    <property type="entry name" value="Divalent-metal-dependent TIM barrel enzymes"/>
    <property type="match status" value="1"/>
</dbReference>
<evidence type="ECO:0000259" key="1">
    <source>
        <dbReference type="Pfam" id="PF01261"/>
    </source>
</evidence>
<dbReference type="PANTHER" id="PTHR12110">
    <property type="entry name" value="HYDROXYPYRUVATE ISOMERASE"/>
    <property type="match status" value="1"/>
</dbReference>
<sequence length="274" mass="28534">MVEFALNHMAASRLGLADFFALAERLGVGAVEIRNDLPGVALADGSPASEAGAAAKARGLRILSINALQRFNEWTPAREGEARALARQAREAGAEALVLCPVNEAGWREGDGERQAALREALAGLAPILEEAGLVGLVEPLGFAECSLRLKGEAVAAIDAVGGAERFKLVHDTFHHVVAGETALFPERTGLVHISGVEDGAVPRETMRDPHRVLVGPADRLDNLGQIRALVAGGYRGPLSFEPFAAEVAASPDIAGDLAASMEFVAAGLRADAA</sequence>
<dbReference type="InterPro" id="IPR050312">
    <property type="entry name" value="IolE/XylAMocC-like"/>
</dbReference>
<dbReference type="InterPro" id="IPR014621">
    <property type="entry name" value="UCP036778_sugar_epimerase"/>
</dbReference>
<organism evidence="2 3">
    <name type="scientific">Aureimonas endophytica</name>
    <dbReference type="NCBI Taxonomy" id="2027858"/>
    <lineage>
        <taxon>Bacteria</taxon>
        <taxon>Pseudomonadati</taxon>
        <taxon>Pseudomonadota</taxon>
        <taxon>Alphaproteobacteria</taxon>
        <taxon>Hyphomicrobiales</taxon>
        <taxon>Aurantimonadaceae</taxon>
        <taxon>Aureimonas</taxon>
    </lineage>
</organism>